<gene>
    <name evidence="1" type="ORF">E2C01_005752</name>
</gene>
<proteinExistence type="predicted"/>
<dbReference type="EMBL" id="VSRR010000253">
    <property type="protein sequence ID" value="MPC13034.1"/>
    <property type="molecule type" value="Genomic_DNA"/>
</dbReference>
<organism evidence="1 2">
    <name type="scientific">Portunus trituberculatus</name>
    <name type="common">Swimming crab</name>
    <name type="synonym">Neptunus trituberculatus</name>
    <dbReference type="NCBI Taxonomy" id="210409"/>
    <lineage>
        <taxon>Eukaryota</taxon>
        <taxon>Metazoa</taxon>
        <taxon>Ecdysozoa</taxon>
        <taxon>Arthropoda</taxon>
        <taxon>Crustacea</taxon>
        <taxon>Multicrustacea</taxon>
        <taxon>Malacostraca</taxon>
        <taxon>Eumalacostraca</taxon>
        <taxon>Eucarida</taxon>
        <taxon>Decapoda</taxon>
        <taxon>Pleocyemata</taxon>
        <taxon>Brachyura</taxon>
        <taxon>Eubrachyura</taxon>
        <taxon>Portunoidea</taxon>
        <taxon>Portunidae</taxon>
        <taxon>Portuninae</taxon>
        <taxon>Portunus</taxon>
    </lineage>
</organism>
<evidence type="ECO:0000313" key="1">
    <source>
        <dbReference type="EMBL" id="MPC13034.1"/>
    </source>
</evidence>
<keyword evidence="2" id="KW-1185">Reference proteome</keyword>
<comment type="caution">
    <text evidence="1">The sequence shown here is derived from an EMBL/GenBank/DDBJ whole genome shotgun (WGS) entry which is preliminary data.</text>
</comment>
<reference evidence="1 2" key="1">
    <citation type="submission" date="2019-05" db="EMBL/GenBank/DDBJ databases">
        <title>Another draft genome of Portunus trituberculatus and its Hox gene families provides insights of decapod evolution.</title>
        <authorList>
            <person name="Jeong J.-H."/>
            <person name="Song I."/>
            <person name="Kim S."/>
            <person name="Choi T."/>
            <person name="Kim D."/>
            <person name="Ryu S."/>
            <person name="Kim W."/>
        </authorList>
    </citation>
    <scope>NUCLEOTIDE SEQUENCE [LARGE SCALE GENOMIC DNA]</scope>
    <source>
        <tissue evidence="1">Muscle</tissue>
    </source>
</reference>
<name>A0A5B7CWA9_PORTR</name>
<protein>
    <submittedName>
        <fullName evidence="1">Uncharacterized protein</fullName>
    </submittedName>
</protein>
<evidence type="ECO:0000313" key="2">
    <source>
        <dbReference type="Proteomes" id="UP000324222"/>
    </source>
</evidence>
<sequence length="109" mass="12586">MVPITQTKTESQPQRYLWALQKALATTVTRRASGTEQRDQCRLSRGLLNVAKAQLHHHRHYHSQHQHRCHCHHFYSSFSFSAKSSGRLYRPHTLLAGRETSVEGREGVL</sequence>
<dbReference type="Proteomes" id="UP000324222">
    <property type="component" value="Unassembled WGS sequence"/>
</dbReference>
<dbReference type="AlphaFoldDB" id="A0A5B7CWA9"/>
<accession>A0A5B7CWA9</accession>